<gene>
    <name evidence="2" type="ORF">KFK09_006091</name>
</gene>
<accession>A0A8T3BMX8</accession>
<reference evidence="2" key="1">
    <citation type="journal article" date="2022" name="Front. Genet.">
        <title>Chromosome-Scale Assembly of the Dendrobium nobile Genome Provides Insights Into the Molecular Mechanism of the Biosynthesis of the Medicinal Active Ingredient of Dendrobium.</title>
        <authorList>
            <person name="Xu Q."/>
            <person name="Niu S.-C."/>
            <person name="Li K.-L."/>
            <person name="Zheng P.-J."/>
            <person name="Zhang X.-J."/>
            <person name="Jia Y."/>
            <person name="Liu Y."/>
            <person name="Niu Y.-X."/>
            <person name="Yu L.-H."/>
            <person name="Chen D.-F."/>
            <person name="Zhang G.-Q."/>
        </authorList>
    </citation>
    <scope>NUCLEOTIDE SEQUENCE</scope>
    <source>
        <tissue evidence="2">Leaf</tissue>
    </source>
</reference>
<name>A0A8T3BMX8_DENNO</name>
<evidence type="ECO:0000313" key="3">
    <source>
        <dbReference type="Proteomes" id="UP000829196"/>
    </source>
</evidence>
<dbReference type="Proteomes" id="UP000829196">
    <property type="component" value="Unassembled WGS sequence"/>
</dbReference>
<dbReference type="EMBL" id="JAGYWB010000006">
    <property type="protein sequence ID" value="KAI0518655.1"/>
    <property type="molecule type" value="Genomic_DNA"/>
</dbReference>
<feature type="region of interest" description="Disordered" evidence="1">
    <location>
        <begin position="1"/>
        <end position="22"/>
    </location>
</feature>
<protein>
    <submittedName>
        <fullName evidence="2">Uncharacterized protein</fullName>
    </submittedName>
</protein>
<comment type="caution">
    <text evidence="2">The sequence shown here is derived from an EMBL/GenBank/DDBJ whole genome shotgun (WGS) entry which is preliminary data.</text>
</comment>
<dbReference type="AlphaFoldDB" id="A0A8T3BMX8"/>
<feature type="compositionally biased region" description="Basic and acidic residues" evidence="1">
    <location>
        <begin position="1"/>
        <end position="16"/>
    </location>
</feature>
<organism evidence="2 3">
    <name type="scientific">Dendrobium nobile</name>
    <name type="common">Orchid</name>
    <dbReference type="NCBI Taxonomy" id="94219"/>
    <lineage>
        <taxon>Eukaryota</taxon>
        <taxon>Viridiplantae</taxon>
        <taxon>Streptophyta</taxon>
        <taxon>Embryophyta</taxon>
        <taxon>Tracheophyta</taxon>
        <taxon>Spermatophyta</taxon>
        <taxon>Magnoliopsida</taxon>
        <taxon>Liliopsida</taxon>
        <taxon>Asparagales</taxon>
        <taxon>Orchidaceae</taxon>
        <taxon>Epidendroideae</taxon>
        <taxon>Malaxideae</taxon>
        <taxon>Dendrobiinae</taxon>
        <taxon>Dendrobium</taxon>
    </lineage>
</organism>
<keyword evidence="3" id="KW-1185">Reference proteome</keyword>
<evidence type="ECO:0000313" key="2">
    <source>
        <dbReference type="EMBL" id="KAI0518655.1"/>
    </source>
</evidence>
<sequence length="123" mass="14073">MHDDGGKLGADTEKLRSIKKKRKKHRVKVVEIEKTERSQESKSNSSSNIQIEIYREEKGHGIGRKTFAKKLFGNLEDDDEWKEAGDQLMLASADEAINYIIQFDEDEYAAEMDVQPCEENLPA</sequence>
<evidence type="ECO:0000256" key="1">
    <source>
        <dbReference type="SAM" id="MobiDB-lite"/>
    </source>
</evidence>
<proteinExistence type="predicted"/>